<evidence type="ECO:0000256" key="1">
    <source>
        <dbReference type="SAM" id="Coils"/>
    </source>
</evidence>
<reference evidence="3" key="1">
    <citation type="submission" date="2016-10" db="EMBL/GenBank/DDBJ databases">
        <title>Comparative Genomics of Relapsing Fever Spirochetes.</title>
        <authorList>
            <person name="Schwan T.G."/>
            <person name="Raffel S.J."/>
            <person name="Porcella S.F."/>
            <person name="Martens C.A."/>
            <person name="Bruno D.P."/>
            <person name="Ricklefs S.M."/>
            <person name="Barbian K.B."/>
        </authorList>
    </citation>
    <scope>NUCLEOTIDE SEQUENCE</scope>
    <source>
        <strain evidence="3">SLO</strain>
    </source>
</reference>
<gene>
    <name evidence="3" type="ORF">BPA_0108200</name>
</gene>
<evidence type="ECO:0000313" key="3">
    <source>
        <dbReference type="EMBL" id="AHH09374.1"/>
    </source>
</evidence>
<name>A0ABN4CCA2_BORPR</name>
<dbReference type="Proteomes" id="UP000019331">
    <property type="component" value="Chromosome"/>
</dbReference>
<keyword evidence="4" id="KW-1185">Reference proteome</keyword>
<protein>
    <submittedName>
        <fullName evidence="3">Myosin family protein</fullName>
    </submittedName>
</protein>
<organism evidence="3 4">
    <name type="scientific">Borrelia parkeri SLO</name>
    <dbReference type="NCBI Taxonomy" id="1313294"/>
    <lineage>
        <taxon>Bacteria</taxon>
        <taxon>Pseudomonadati</taxon>
        <taxon>Spirochaetota</taxon>
        <taxon>Spirochaetia</taxon>
        <taxon>Spirochaetales</taxon>
        <taxon>Borreliaceae</taxon>
        <taxon>Borrelia</taxon>
    </lineage>
</organism>
<accession>A0ABN4CCA2</accession>
<sequence length="179" mass="21337">MIISNNINRVFMGKKILSILSKTFMLLSCTLLFGESKKNITHYIMNHSKVYIPKEDLSEDFDNEEEIIYHKKNEISKDNNSNTPSKKSKKFKVSEQFQVSDNRKTRNDVLTNEELEYPKSLNTKNFYSEQENIDDWFIKDIDKLKLRIENYEKKIENIENLLSHTNIKSIKKRMKNTKF</sequence>
<evidence type="ECO:0000256" key="2">
    <source>
        <dbReference type="SAM" id="MobiDB-lite"/>
    </source>
</evidence>
<feature type="coiled-coil region" evidence="1">
    <location>
        <begin position="141"/>
        <end position="168"/>
    </location>
</feature>
<keyword evidence="1" id="KW-0175">Coiled coil</keyword>
<dbReference type="EMBL" id="CP005851">
    <property type="protein sequence ID" value="AHH09374.1"/>
    <property type="molecule type" value="Genomic_DNA"/>
</dbReference>
<evidence type="ECO:0000313" key="4">
    <source>
        <dbReference type="Proteomes" id="UP000019331"/>
    </source>
</evidence>
<proteinExistence type="predicted"/>
<feature type="region of interest" description="Disordered" evidence="2">
    <location>
        <begin position="72"/>
        <end position="92"/>
    </location>
</feature>